<dbReference type="EMBL" id="BARS01053043">
    <property type="protein sequence ID" value="GAG48176.1"/>
    <property type="molecule type" value="Genomic_DNA"/>
</dbReference>
<proteinExistence type="predicted"/>
<dbReference type="AlphaFoldDB" id="X0ZIM4"/>
<name>X0ZIM4_9ZZZZ</name>
<gene>
    <name evidence="1" type="ORF">S01H1_78771</name>
</gene>
<organism evidence="1">
    <name type="scientific">marine sediment metagenome</name>
    <dbReference type="NCBI Taxonomy" id="412755"/>
    <lineage>
        <taxon>unclassified sequences</taxon>
        <taxon>metagenomes</taxon>
        <taxon>ecological metagenomes</taxon>
    </lineage>
</organism>
<comment type="caution">
    <text evidence="1">The sequence shown here is derived from an EMBL/GenBank/DDBJ whole genome shotgun (WGS) entry which is preliminary data.</text>
</comment>
<evidence type="ECO:0000313" key="1">
    <source>
        <dbReference type="EMBL" id="GAG48176.1"/>
    </source>
</evidence>
<reference evidence="1" key="1">
    <citation type="journal article" date="2014" name="Front. Microbiol.">
        <title>High frequency of phylogenetically diverse reductive dehalogenase-homologous genes in deep subseafloor sedimentary metagenomes.</title>
        <authorList>
            <person name="Kawai M."/>
            <person name="Futagami T."/>
            <person name="Toyoda A."/>
            <person name="Takaki Y."/>
            <person name="Nishi S."/>
            <person name="Hori S."/>
            <person name="Arai W."/>
            <person name="Tsubouchi T."/>
            <person name="Morono Y."/>
            <person name="Uchiyama I."/>
            <person name="Ito T."/>
            <person name="Fujiyama A."/>
            <person name="Inagaki F."/>
            <person name="Takami H."/>
        </authorList>
    </citation>
    <scope>NUCLEOTIDE SEQUENCE</scope>
    <source>
        <strain evidence="1">Expedition CK06-06</strain>
    </source>
</reference>
<protein>
    <submittedName>
        <fullName evidence="1">Uncharacterized protein</fullName>
    </submittedName>
</protein>
<sequence length="122" mass="15141">MSRSHKKNPLVRSEGPLYRRWAKRQANKAVRKYTNDIINGKFYKKVYDSWYIYDYHSRMTFKEWMVRADAYHLMYWNGGGHDYIPSDPERRKEKEREEYEEYGLPPDKKAEYIEWARIFTWK</sequence>
<accession>X0ZIM4</accession>